<dbReference type="EMBL" id="PKUN01000001">
    <property type="protein sequence ID" value="PLX63635.1"/>
    <property type="molecule type" value="Genomic_DNA"/>
</dbReference>
<dbReference type="GO" id="GO:0000724">
    <property type="term" value="P:double-strand break repair via homologous recombination"/>
    <property type="evidence" value="ECO:0007669"/>
    <property type="project" value="UniProtKB-UniRule"/>
</dbReference>
<keyword evidence="8 11" id="KW-0238">DNA-binding</keyword>
<dbReference type="InterPro" id="IPR050534">
    <property type="entry name" value="Coronavir_polyprotein_1ab"/>
</dbReference>
<evidence type="ECO:0000256" key="2">
    <source>
        <dbReference type="ARBA" id="ARBA00022741"/>
    </source>
</evidence>
<accession>A0A2N6D1S3</accession>
<dbReference type="RefSeq" id="WP_273437436.1">
    <property type="nucleotide sequence ID" value="NZ_PKUN01000001.1"/>
</dbReference>
<keyword evidence="5 11" id="KW-0347">Helicase</keyword>
<keyword evidence="2 11" id="KW-0547">Nucleotide-binding</keyword>
<feature type="binding site" evidence="11">
    <location>
        <begin position="177"/>
        <end position="184"/>
    </location>
    <ligand>
        <name>ATP</name>
        <dbReference type="ChEBI" id="CHEBI:30616"/>
    </ligand>
</feature>
<dbReference type="Pfam" id="PF13538">
    <property type="entry name" value="UvrD_C_2"/>
    <property type="match status" value="1"/>
</dbReference>
<dbReference type="GO" id="GO:0009338">
    <property type="term" value="C:exodeoxyribonuclease V complex"/>
    <property type="evidence" value="ECO:0007669"/>
    <property type="project" value="InterPro"/>
</dbReference>
<dbReference type="GO" id="GO:0008854">
    <property type="term" value="F:exodeoxyribonuclease V activity"/>
    <property type="evidence" value="ECO:0007669"/>
    <property type="project" value="InterPro"/>
</dbReference>
<evidence type="ECO:0000256" key="6">
    <source>
        <dbReference type="ARBA" id="ARBA00022839"/>
    </source>
</evidence>
<evidence type="ECO:0000259" key="12">
    <source>
        <dbReference type="SMART" id="SM00382"/>
    </source>
</evidence>
<dbReference type="InterPro" id="IPR049550">
    <property type="entry name" value="RecD_N"/>
</dbReference>
<gene>
    <name evidence="11 13" type="primary">recD</name>
    <name evidence="13" type="ORF">C0630_01735</name>
</gene>
<proteinExistence type="inferred from homology"/>
<dbReference type="GO" id="GO:0016887">
    <property type="term" value="F:ATP hydrolysis activity"/>
    <property type="evidence" value="ECO:0007669"/>
    <property type="project" value="RHEA"/>
</dbReference>
<name>A0A2N6D1S3_9GAMM</name>
<keyword evidence="4 11" id="KW-0378">Hydrolase</keyword>
<evidence type="ECO:0000256" key="11">
    <source>
        <dbReference type="HAMAP-Rule" id="MF_01487"/>
    </source>
</evidence>
<dbReference type="CDD" id="cd17933">
    <property type="entry name" value="DEXSc_RecD-like"/>
    <property type="match status" value="1"/>
</dbReference>
<keyword evidence="1 11" id="KW-0540">Nuclease</keyword>
<keyword evidence="7 11" id="KW-0067">ATP-binding</keyword>
<evidence type="ECO:0000256" key="10">
    <source>
        <dbReference type="ARBA" id="ARBA00023235"/>
    </source>
</evidence>
<comment type="miscellaneous">
    <text evidence="11">In the RecBCD complex, RecB has a slow 3'-5' helicase, an exonuclease activity and loads RecA onto ssDNA, RecD has a fast 5'-3' helicase activity, while RecC stimulates the ATPase and processivity of the RecB helicase and contributes to recognition of the Chi site.</text>
</comment>
<dbReference type="GO" id="GO:0003677">
    <property type="term" value="F:DNA binding"/>
    <property type="evidence" value="ECO:0007669"/>
    <property type="project" value="UniProtKB-UniRule"/>
</dbReference>
<evidence type="ECO:0000313" key="13">
    <source>
        <dbReference type="EMBL" id="PLX63635.1"/>
    </source>
</evidence>
<dbReference type="InterPro" id="IPR041851">
    <property type="entry name" value="RecD_N_sf"/>
</dbReference>
<evidence type="ECO:0000313" key="14">
    <source>
        <dbReference type="Proteomes" id="UP000235015"/>
    </source>
</evidence>
<evidence type="ECO:0000256" key="4">
    <source>
        <dbReference type="ARBA" id="ARBA00022801"/>
    </source>
</evidence>
<keyword evidence="10 11" id="KW-0413">Isomerase</keyword>
<dbReference type="InterPro" id="IPR027417">
    <property type="entry name" value="P-loop_NTPase"/>
</dbReference>
<dbReference type="Gene3D" id="3.40.50.300">
    <property type="entry name" value="P-loop containing nucleotide triphosphate hydrolases"/>
    <property type="match status" value="3"/>
</dbReference>
<comment type="catalytic activity">
    <reaction evidence="11">
        <text>ATP + H2O = ADP + phosphate + H(+)</text>
        <dbReference type="Rhea" id="RHEA:13065"/>
        <dbReference type="ChEBI" id="CHEBI:15377"/>
        <dbReference type="ChEBI" id="CHEBI:15378"/>
        <dbReference type="ChEBI" id="CHEBI:30616"/>
        <dbReference type="ChEBI" id="CHEBI:43474"/>
        <dbReference type="ChEBI" id="CHEBI:456216"/>
        <dbReference type="EC" id="5.6.2.3"/>
    </reaction>
</comment>
<dbReference type="GO" id="GO:0043139">
    <property type="term" value="F:5'-3' DNA helicase activity"/>
    <property type="evidence" value="ECO:0007669"/>
    <property type="project" value="UniProtKB-UniRule"/>
</dbReference>
<evidence type="ECO:0000256" key="8">
    <source>
        <dbReference type="ARBA" id="ARBA00023125"/>
    </source>
</evidence>
<keyword evidence="6 11" id="KW-0269">Exonuclease</keyword>
<evidence type="ECO:0000256" key="3">
    <source>
        <dbReference type="ARBA" id="ARBA00022763"/>
    </source>
</evidence>
<dbReference type="PANTHER" id="PTHR43788">
    <property type="entry name" value="DNA2/NAM7 HELICASE FAMILY MEMBER"/>
    <property type="match status" value="1"/>
</dbReference>
<dbReference type="InterPro" id="IPR003593">
    <property type="entry name" value="AAA+_ATPase"/>
</dbReference>
<dbReference type="SMART" id="SM00382">
    <property type="entry name" value="AAA"/>
    <property type="match status" value="1"/>
</dbReference>
<comment type="similarity">
    <text evidence="11">Belongs to the RecD family.</text>
</comment>
<dbReference type="SUPFAM" id="SSF52540">
    <property type="entry name" value="P-loop containing nucleoside triphosphate hydrolases"/>
    <property type="match status" value="2"/>
</dbReference>
<keyword evidence="9 11" id="KW-0234">DNA repair</keyword>
<dbReference type="HAMAP" id="MF_01487">
    <property type="entry name" value="RecD"/>
    <property type="match status" value="1"/>
</dbReference>
<evidence type="ECO:0000256" key="9">
    <source>
        <dbReference type="ARBA" id="ARBA00023204"/>
    </source>
</evidence>
<dbReference type="STRING" id="1111735.GCA_000428045_02398"/>
<comment type="function">
    <text evidence="11">A helicase/nuclease that prepares dsDNA breaks (DSB) for recombinational DNA repair. Binds to DSBs and unwinds DNA via a highly rapid and processive ATP-dependent bidirectional helicase activity. Unwinds dsDNA until it encounters a Chi (crossover hotspot instigator) sequence from the 3' direction. Cuts ssDNA a few nucleotides 3' to the Chi site. The properties and activities of the enzyme are changed at Chi. The Chi-altered holoenzyme produces a long 3'-ssDNA overhang and facilitates RecA-binding to the ssDNA for homologous DNA recombination and repair. Holoenzyme degrades any linearized DNA that is unable to undergo homologous recombination. In the holoenzyme this subunit has ssDNA-dependent ATPase and 5'-3' helicase activity. When added to pre-assembled RecBC greatly stimulates nuclease activity and augments holoenzyme processivity. Negatively regulates the RecA-loading ability of RecBCD.</text>
</comment>
<dbReference type="InterPro" id="IPR027785">
    <property type="entry name" value="UvrD-like_helicase_C"/>
</dbReference>
<protein>
    <recommendedName>
        <fullName evidence="11">RecBCD enzyme subunit RecD</fullName>
        <ecNumber evidence="11">5.6.2.3</ecNumber>
    </recommendedName>
    <alternativeName>
        <fullName evidence="11">DNA 5'-3' helicase subunit RecD</fullName>
    </alternativeName>
    <alternativeName>
        <fullName evidence="11">Exonuclease V subunit RecD</fullName>
        <shortName evidence="11">ExoV subunit RecD</shortName>
    </alternativeName>
    <alternativeName>
        <fullName evidence="11">Helicase/nuclease RecBCD subunit RecD</fullName>
    </alternativeName>
</protein>
<comment type="subunit">
    <text evidence="11">Heterotrimer of RecB, RecC and RecD. All subunits contribute to DNA-binding.</text>
</comment>
<evidence type="ECO:0000256" key="7">
    <source>
        <dbReference type="ARBA" id="ARBA00022840"/>
    </source>
</evidence>
<dbReference type="GO" id="GO:0005524">
    <property type="term" value="F:ATP binding"/>
    <property type="evidence" value="ECO:0007669"/>
    <property type="project" value="UniProtKB-UniRule"/>
</dbReference>
<dbReference type="Proteomes" id="UP000235015">
    <property type="component" value="Unassembled WGS sequence"/>
</dbReference>
<reference evidence="13 14" key="1">
    <citation type="submission" date="2017-11" db="EMBL/GenBank/DDBJ databases">
        <title>Genome-resolved metagenomics identifies genetic mobility, metabolic interactions, and unexpected diversity in perchlorate-reducing communities.</title>
        <authorList>
            <person name="Barnum T.P."/>
            <person name="Figueroa I.A."/>
            <person name="Carlstrom C.I."/>
            <person name="Lucas L.N."/>
            <person name="Engelbrektson A.L."/>
            <person name="Coates J.D."/>
        </authorList>
    </citation>
    <scope>NUCLEOTIDE SEQUENCE [LARGE SCALE GENOMIC DNA]</scope>
    <source>
        <strain evidence="13">BM301</strain>
    </source>
</reference>
<dbReference type="CDD" id="cd18809">
    <property type="entry name" value="SF1_C_RecD"/>
    <property type="match status" value="1"/>
</dbReference>
<dbReference type="Gene3D" id="1.10.10.1020">
    <property type="entry name" value="RecBCD complex, subunit RecD, N-terminal domain"/>
    <property type="match status" value="1"/>
</dbReference>
<dbReference type="InterPro" id="IPR006344">
    <property type="entry name" value="RecD"/>
</dbReference>
<comment type="caution">
    <text evidence="13">The sequence shown here is derived from an EMBL/GenBank/DDBJ whole genome shotgun (WGS) entry which is preliminary data.</text>
</comment>
<dbReference type="AlphaFoldDB" id="A0A2N6D1S3"/>
<feature type="domain" description="AAA+ ATPase" evidence="12">
    <location>
        <begin position="169"/>
        <end position="338"/>
    </location>
</feature>
<dbReference type="Pfam" id="PF13245">
    <property type="entry name" value="AAA_19"/>
    <property type="match status" value="1"/>
</dbReference>
<organism evidence="13 14">
    <name type="scientific">Sedimenticola selenatireducens</name>
    <dbReference type="NCBI Taxonomy" id="191960"/>
    <lineage>
        <taxon>Bacteria</taxon>
        <taxon>Pseudomonadati</taxon>
        <taxon>Pseudomonadota</taxon>
        <taxon>Gammaproteobacteria</taxon>
        <taxon>Chromatiales</taxon>
        <taxon>Sedimenticolaceae</taxon>
        <taxon>Sedimenticola</taxon>
    </lineage>
</organism>
<dbReference type="NCBIfam" id="TIGR01447">
    <property type="entry name" value="recD"/>
    <property type="match status" value="1"/>
</dbReference>
<evidence type="ECO:0000256" key="5">
    <source>
        <dbReference type="ARBA" id="ARBA00022806"/>
    </source>
</evidence>
<dbReference type="GO" id="GO:0017116">
    <property type="term" value="F:single-stranded DNA helicase activity"/>
    <property type="evidence" value="ECO:0007669"/>
    <property type="project" value="TreeGrafter"/>
</dbReference>
<dbReference type="PANTHER" id="PTHR43788:SF6">
    <property type="entry name" value="DNA HELICASE B"/>
    <property type="match status" value="1"/>
</dbReference>
<evidence type="ECO:0000256" key="1">
    <source>
        <dbReference type="ARBA" id="ARBA00022722"/>
    </source>
</evidence>
<sequence length="613" mass="67360">MSQALDIIRGLNTQVQLNDLDLHFAALIGRLADDQRLELLLAAALTSHCTGAGDVCLRLAEWSGRTVDGVQGEIRLHGCADWMRLLRESPVVGAPGDFRPLILDGAGRLYLQRYWAYEQQLADLLLDRSLRDVAVVDPQRLRQGLALLFPPQPELATDWQKIAAAVAVQKRLTVISGGPGTGKTSTVVRILTLLQQQAGDRPLVIALAAPTGKAAARLQDSIQRALEHLPVAAELMKNIPTQAVTLHRLMGSRQDSVQFRHDAANPLPVDLLVIDEASMVDVALMAKVVAALPAEARLILLGDRNQLASVEAGAVLGDICGDNPAFTADFQQRLERFTDQLLPEDTPAHHLLGNSVVQLRHSYRFGGHSGIGQLAEAVNRGEGETARQLLEREDLNDVRLLVKPDDPVAFAVSAYRFYLERIARGARVEEVFAAFDGFRVLCALREGLAGVVRLNQEIRHRLEMEGLVDSGVVWYPGRPILIARNDHNLKLYNGDVGILLADDSGEMHVCFQTPSGVRRVSPARLPPHETAFAMTVHKSQGSEFEQVLLILPEWDSPLLTRELIYTGLTRSRREFILSDRHGMLAPAIARCTRRASGLREKLWGGEGKPSARL</sequence>
<dbReference type="EC" id="5.6.2.3" evidence="11"/>
<keyword evidence="3 11" id="KW-0227">DNA damage</keyword>
<dbReference type="Pfam" id="PF21185">
    <property type="entry name" value="RecD_N"/>
    <property type="match status" value="1"/>
</dbReference>